<comment type="function">
    <text evidence="1">Involved in DNA recombination.</text>
</comment>
<dbReference type="GO" id="GO:0006310">
    <property type="term" value="P:DNA recombination"/>
    <property type="evidence" value="ECO:0007669"/>
    <property type="project" value="UniProtKB-KW"/>
</dbReference>
<organism evidence="5 6">
    <name type="scientific">Collinsella tanakaei</name>
    <dbReference type="NCBI Taxonomy" id="626935"/>
    <lineage>
        <taxon>Bacteria</taxon>
        <taxon>Bacillati</taxon>
        <taxon>Actinomycetota</taxon>
        <taxon>Coriobacteriia</taxon>
        <taxon>Coriobacteriales</taxon>
        <taxon>Coriobacteriaceae</taxon>
        <taxon>Collinsella</taxon>
    </lineage>
</organism>
<reference evidence="5 6" key="1">
    <citation type="submission" date="2018-08" db="EMBL/GenBank/DDBJ databases">
        <title>A genome reference for cultivated species of the human gut microbiota.</title>
        <authorList>
            <person name="Zou Y."/>
            <person name="Xue W."/>
            <person name="Luo G."/>
        </authorList>
    </citation>
    <scope>NUCLEOTIDE SEQUENCE [LARGE SCALE GENOMIC DNA]</scope>
    <source>
        <strain evidence="5 6">TF08-14</strain>
    </source>
</reference>
<dbReference type="EMBL" id="QSRJ01000010">
    <property type="protein sequence ID" value="RGL08416.1"/>
    <property type="molecule type" value="Genomic_DNA"/>
</dbReference>
<dbReference type="Pfam" id="PF02646">
    <property type="entry name" value="RmuC"/>
    <property type="match status" value="1"/>
</dbReference>
<gene>
    <name evidence="5" type="ORF">DXC81_08560</name>
</gene>
<proteinExistence type="inferred from homology"/>
<name>A0A3E4QQT5_9ACTN</name>
<keyword evidence="4" id="KW-0233">DNA recombination</keyword>
<dbReference type="PANTHER" id="PTHR30563">
    <property type="entry name" value="DNA RECOMBINATION PROTEIN RMUC"/>
    <property type="match status" value="1"/>
</dbReference>
<dbReference type="InterPro" id="IPR003798">
    <property type="entry name" value="DNA_recombination_RmuC"/>
</dbReference>
<dbReference type="Proteomes" id="UP000260943">
    <property type="component" value="Unassembled WGS sequence"/>
</dbReference>
<evidence type="ECO:0000313" key="6">
    <source>
        <dbReference type="Proteomes" id="UP000260943"/>
    </source>
</evidence>
<accession>A0A3E4QQT5</accession>
<evidence type="ECO:0000313" key="5">
    <source>
        <dbReference type="EMBL" id="RGL08416.1"/>
    </source>
</evidence>
<keyword evidence="3" id="KW-0175">Coiled coil</keyword>
<evidence type="ECO:0000256" key="3">
    <source>
        <dbReference type="ARBA" id="ARBA00023054"/>
    </source>
</evidence>
<evidence type="ECO:0000256" key="2">
    <source>
        <dbReference type="ARBA" id="ARBA00009840"/>
    </source>
</evidence>
<sequence>MMDNGLLLAVALLALVAAGASCGCVVLLVRLRRERGQQDLLVQRMASLEASIEKASTGVGSIAQWAAAEGAAAQQRYESLARESAQMGLRVDGLRRDTADRLDKNRDVVDARLGEVRATVERQLEAIRQDNATQLDRMRQTVDEKLSRTLNDRLSTSFREVSKQLEAVYTGLGDMRSIAAGVGDLKRVLSNVKTRGILGEVQLGAILADILTPEQYAQNVATKPGSADRVEFAVKLPQEGAEPIWLPIDSKFPGDAYEHLRDAVEAGDAAAVESARRVLEQRIKLEAKDISSKYLSVPATTNFAILFLPFEGLYAEVVDRSGLIETLQRDYQVSVAGPSTMAVILNSLQMSYQTFAFQKRADEIQRVLAAVKAEFPKYQAELRRALKQIETAGKTVDGIINTRTNVIERKLRSVTAMEDQDEAATLLGIEEGAFGPVALLDQESARGEER</sequence>
<dbReference type="AlphaFoldDB" id="A0A3E4QQT5"/>
<dbReference type="PANTHER" id="PTHR30563:SF0">
    <property type="entry name" value="DNA RECOMBINATION PROTEIN RMUC"/>
    <property type="match status" value="1"/>
</dbReference>
<protein>
    <submittedName>
        <fullName evidence="5">DNA recombination protein RmuC</fullName>
    </submittedName>
</protein>
<evidence type="ECO:0000256" key="1">
    <source>
        <dbReference type="ARBA" id="ARBA00003416"/>
    </source>
</evidence>
<comment type="caution">
    <text evidence="5">The sequence shown here is derived from an EMBL/GenBank/DDBJ whole genome shotgun (WGS) entry which is preliminary data.</text>
</comment>
<comment type="similarity">
    <text evidence="2">Belongs to the RmuC family.</text>
</comment>
<evidence type="ECO:0000256" key="4">
    <source>
        <dbReference type="ARBA" id="ARBA00023172"/>
    </source>
</evidence>